<keyword evidence="3" id="KW-1185">Reference proteome</keyword>
<sequence length="110" mass="12411">MKQRIQIGRLRTDTGGVAMAAVVRDDTGRAKAVRTKTIELCSVLEAAKLGLLLALDLHYLEVELEGDCKRVIEGLINASSIPEWSLIPNFEQLILFSHSIRRFKFIRDFI</sequence>
<dbReference type="AlphaFoldDB" id="W9QSD9"/>
<accession>W9QSD9</accession>
<dbReference type="Proteomes" id="UP000030645">
    <property type="component" value="Unassembled WGS sequence"/>
</dbReference>
<protein>
    <recommendedName>
        <fullName evidence="1">RNase H type-1 domain-containing protein</fullName>
    </recommendedName>
</protein>
<feature type="domain" description="RNase H type-1" evidence="1">
    <location>
        <begin position="13"/>
        <end position="80"/>
    </location>
</feature>
<evidence type="ECO:0000313" key="2">
    <source>
        <dbReference type="EMBL" id="EXB53238.1"/>
    </source>
</evidence>
<name>W9QSD9_9ROSA</name>
<organism evidence="2 3">
    <name type="scientific">Morus notabilis</name>
    <dbReference type="NCBI Taxonomy" id="981085"/>
    <lineage>
        <taxon>Eukaryota</taxon>
        <taxon>Viridiplantae</taxon>
        <taxon>Streptophyta</taxon>
        <taxon>Embryophyta</taxon>
        <taxon>Tracheophyta</taxon>
        <taxon>Spermatophyta</taxon>
        <taxon>Magnoliopsida</taxon>
        <taxon>eudicotyledons</taxon>
        <taxon>Gunneridae</taxon>
        <taxon>Pentapetalae</taxon>
        <taxon>rosids</taxon>
        <taxon>fabids</taxon>
        <taxon>Rosales</taxon>
        <taxon>Moraceae</taxon>
        <taxon>Moreae</taxon>
        <taxon>Morus</taxon>
    </lineage>
</organism>
<dbReference type="InterPro" id="IPR002156">
    <property type="entry name" value="RNaseH_domain"/>
</dbReference>
<gene>
    <name evidence="2" type="ORF">L484_007181</name>
</gene>
<evidence type="ECO:0000259" key="1">
    <source>
        <dbReference type="Pfam" id="PF13456"/>
    </source>
</evidence>
<proteinExistence type="predicted"/>
<dbReference type="GO" id="GO:0003676">
    <property type="term" value="F:nucleic acid binding"/>
    <property type="evidence" value="ECO:0007669"/>
    <property type="project" value="InterPro"/>
</dbReference>
<reference evidence="3" key="1">
    <citation type="submission" date="2013-01" db="EMBL/GenBank/DDBJ databases">
        <title>Draft Genome Sequence of a Mulberry Tree, Morus notabilis C.K. Schneid.</title>
        <authorList>
            <person name="He N."/>
            <person name="Zhao S."/>
        </authorList>
    </citation>
    <scope>NUCLEOTIDE SEQUENCE</scope>
</reference>
<dbReference type="Pfam" id="PF13456">
    <property type="entry name" value="RVT_3"/>
    <property type="match status" value="1"/>
</dbReference>
<dbReference type="EMBL" id="KE344085">
    <property type="protein sequence ID" value="EXB53238.1"/>
    <property type="molecule type" value="Genomic_DNA"/>
</dbReference>
<evidence type="ECO:0000313" key="3">
    <source>
        <dbReference type="Proteomes" id="UP000030645"/>
    </source>
</evidence>
<dbReference type="GO" id="GO:0004523">
    <property type="term" value="F:RNA-DNA hybrid ribonuclease activity"/>
    <property type="evidence" value="ECO:0007669"/>
    <property type="project" value="InterPro"/>
</dbReference>